<name>A0AA39MN25_9AGAR</name>
<feature type="domain" description="Pop1 N-terminal" evidence="5">
    <location>
        <begin position="144"/>
        <end position="217"/>
    </location>
</feature>
<dbReference type="InterPro" id="IPR039182">
    <property type="entry name" value="Pop1"/>
</dbReference>
<feature type="domain" description="POP1 C-terminal" evidence="7">
    <location>
        <begin position="784"/>
        <end position="851"/>
    </location>
</feature>
<organism evidence="8 9">
    <name type="scientific">Armillaria borealis</name>
    <dbReference type="NCBI Taxonomy" id="47425"/>
    <lineage>
        <taxon>Eukaryota</taxon>
        <taxon>Fungi</taxon>
        <taxon>Dikarya</taxon>
        <taxon>Basidiomycota</taxon>
        <taxon>Agaricomycotina</taxon>
        <taxon>Agaricomycetes</taxon>
        <taxon>Agaricomycetidae</taxon>
        <taxon>Agaricales</taxon>
        <taxon>Marasmiineae</taxon>
        <taxon>Physalacriaceae</taxon>
        <taxon>Armillaria</taxon>
    </lineage>
</organism>
<evidence type="ECO:0000256" key="4">
    <source>
        <dbReference type="SAM" id="MobiDB-lite"/>
    </source>
</evidence>
<dbReference type="Pfam" id="PF06978">
    <property type="entry name" value="POP1_N"/>
    <property type="match status" value="2"/>
</dbReference>
<protein>
    <submittedName>
        <fullName evidence="8">Ribonucleases P/MRP protein subunit POP1-domain-containing protein</fullName>
    </submittedName>
</protein>
<evidence type="ECO:0000259" key="6">
    <source>
        <dbReference type="Pfam" id="PF08170"/>
    </source>
</evidence>
<keyword evidence="2" id="KW-0819">tRNA processing</keyword>
<gene>
    <name evidence="8" type="ORF">EV421DRAFT_1891587</name>
</gene>
<comment type="caution">
    <text evidence="8">The sequence shown here is derived from an EMBL/GenBank/DDBJ whole genome shotgun (WGS) entry which is preliminary data.</text>
</comment>
<dbReference type="GO" id="GO:0000172">
    <property type="term" value="C:ribonuclease MRP complex"/>
    <property type="evidence" value="ECO:0007669"/>
    <property type="project" value="InterPro"/>
</dbReference>
<feature type="region of interest" description="Disordered" evidence="4">
    <location>
        <begin position="278"/>
        <end position="309"/>
    </location>
</feature>
<feature type="domain" description="POPLD" evidence="6">
    <location>
        <begin position="538"/>
        <end position="629"/>
    </location>
</feature>
<evidence type="ECO:0000256" key="3">
    <source>
        <dbReference type="ARBA" id="ARBA00023242"/>
    </source>
</evidence>
<dbReference type="AlphaFoldDB" id="A0AA39MN25"/>
<evidence type="ECO:0000256" key="1">
    <source>
        <dbReference type="ARBA" id="ARBA00004123"/>
    </source>
</evidence>
<evidence type="ECO:0000259" key="5">
    <source>
        <dbReference type="Pfam" id="PF06978"/>
    </source>
</evidence>
<feature type="domain" description="Pop1 N-terminal" evidence="5">
    <location>
        <begin position="59"/>
        <end position="130"/>
    </location>
</feature>
<dbReference type="InterPro" id="IPR009723">
    <property type="entry name" value="Pop1_N"/>
</dbReference>
<keyword evidence="9" id="KW-1185">Reference proteome</keyword>
<accession>A0AA39MN25</accession>
<dbReference type="Proteomes" id="UP001175226">
    <property type="component" value="Unassembled WGS sequence"/>
</dbReference>
<proteinExistence type="predicted"/>
<evidence type="ECO:0000259" key="7">
    <source>
        <dbReference type="Pfam" id="PF22770"/>
    </source>
</evidence>
<dbReference type="PANTHER" id="PTHR22731">
    <property type="entry name" value="RIBONUCLEASES P/MRP PROTEIN SUBUNIT POP1"/>
    <property type="match status" value="1"/>
</dbReference>
<dbReference type="Pfam" id="PF22770">
    <property type="entry name" value="POP1_C"/>
    <property type="match status" value="1"/>
</dbReference>
<dbReference type="InterPro" id="IPR055079">
    <property type="entry name" value="POP1_C"/>
</dbReference>
<evidence type="ECO:0000313" key="8">
    <source>
        <dbReference type="EMBL" id="KAK0439759.1"/>
    </source>
</evidence>
<reference evidence="8" key="1">
    <citation type="submission" date="2023-06" db="EMBL/GenBank/DDBJ databases">
        <authorList>
            <consortium name="Lawrence Berkeley National Laboratory"/>
            <person name="Ahrendt S."/>
            <person name="Sahu N."/>
            <person name="Indic B."/>
            <person name="Wong-Bajracharya J."/>
            <person name="Merenyi Z."/>
            <person name="Ke H.-M."/>
            <person name="Monk M."/>
            <person name="Kocsube S."/>
            <person name="Drula E."/>
            <person name="Lipzen A."/>
            <person name="Balint B."/>
            <person name="Henrissat B."/>
            <person name="Andreopoulos B."/>
            <person name="Martin F.M."/>
            <person name="Harder C.B."/>
            <person name="Rigling D."/>
            <person name="Ford K.L."/>
            <person name="Foster G.D."/>
            <person name="Pangilinan J."/>
            <person name="Papanicolaou A."/>
            <person name="Barry K."/>
            <person name="LaButti K."/>
            <person name="Viragh M."/>
            <person name="Koriabine M."/>
            <person name="Yan M."/>
            <person name="Riley R."/>
            <person name="Champramary S."/>
            <person name="Plett K.L."/>
            <person name="Tsai I.J."/>
            <person name="Slot J."/>
            <person name="Sipos G."/>
            <person name="Plett J."/>
            <person name="Nagy L.G."/>
            <person name="Grigoriev I.V."/>
        </authorList>
    </citation>
    <scope>NUCLEOTIDE SEQUENCE</scope>
    <source>
        <strain evidence="8">FPL87.14</strain>
    </source>
</reference>
<evidence type="ECO:0000256" key="2">
    <source>
        <dbReference type="ARBA" id="ARBA00022694"/>
    </source>
</evidence>
<dbReference type="EMBL" id="JAUEPT010000036">
    <property type="protein sequence ID" value="KAK0439759.1"/>
    <property type="molecule type" value="Genomic_DNA"/>
</dbReference>
<evidence type="ECO:0000313" key="9">
    <source>
        <dbReference type="Proteomes" id="UP001175226"/>
    </source>
</evidence>
<dbReference type="PANTHER" id="PTHR22731:SF3">
    <property type="entry name" value="RIBONUCLEASES P_MRP PROTEIN SUBUNIT POP1"/>
    <property type="match status" value="1"/>
</dbReference>
<dbReference type="GO" id="GO:0001682">
    <property type="term" value="P:tRNA 5'-leader removal"/>
    <property type="evidence" value="ECO:0007669"/>
    <property type="project" value="InterPro"/>
</dbReference>
<sequence length="854" mass="95191">MAQKRANSGEGLSGRERKKLKMADARTIAVQPVQSNAEAGPSRVDSMARLPGVIDVEAFTEARSFEINAMQSAMKTASSSSTQRAWQALPRHLRRRAASHDVRRVPVRLREKAKAEARHLHPPAWIMDVKKVINRQNPKRGKDKRVSKTESFLKRQRDKTWLETHLWHAKRMKMENMWGYRLAVHPSEKAFRPSHRAAVRGSILHDASYQSLIELKGPQKVLTRIMDNCCDPQELSPGNRRYVLGARTLSTHIYPPTLYPHGLIAPITIMWRPFTRGKPEAAEEPEETSTEPTQAKRRRKGKGKEKATEETDILLNDETIRVIWIRSHPATHDDVSNALQTAASSVLDEINKESTSDQVVDVEIADLRGKVNVFEIMGPKSSQVLKGALQPIASDDRTSFKEFWSSLADIETTGSLPRGMIVGFTVNDPRLKFPPKNAKLNASTASTVLTMPSSALAQSDVWDETARNALKTPRYKKKDLDERRSKNAIPGTHLTALRQDDRVPVILIQRSLESPTLASTSNGKKRPGGAEDGEAIHGWTLIIPAGWSIAFFSSLTYTGTRVGGQRECQSQAFESGVSYFPRDYPFTSTYDKYAQEYESETRESWERKPPAKRPNFEKLGTKSPWRADWEAVLGLSEEGVGDGYVSTQRGEEAGGATPWLLRGPTAIINNLSNLFSTDVGLLAEVNRIRSKRGLGPLDSAIKSGDLLKEALVTVKVKMHKRGSPEDLAVIYSMSDDELISWEKSTRKSVTDLVEDDNGSEVGVAQDPSFLPFLNYYQELGYKPESSPVIGYVTTGHFSLLRGEGFALGAVPLTTFLELREQARRLCKSETVVPVKIRNPASESCRAAYIQVTDL</sequence>
<dbReference type="Pfam" id="PF08170">
    <property type="entry name" value="POPLD"/>
    <property type="match status" value="1"/>
</dbReference>
<keyword evidence="3" id="KW-0539">Nucleus</keyword>
<dbReference type="GO" id="GO:0005655">
    <property type="term" value="C:nucleolar ribonuclease P complex"/>
    <property type="evidence" value="ECO:0007669"/>
    <property type="project" value="InterPro"/>
</dbReference>
<feature type="region of interest" description="Disordered" evidence="4">
    <location>
        <begin position="1"/>
        <end position="23"/>
    </location>
</feature>
<dbReference type="InterPro" id="IPR012590">
    <property type="entry name" value="POPLD_dom"/>
</dbReference>
<comment type="subcellular location">
    <subcellularLocation>
        <location evidence="1">Nucleus</location>
    </subcellularLocation>
</comment>